<evidence type="ECO:0000259" key="3">
    <source>
        <dbReference type="PROSITE" id="PS51208"/>
    </source>
</evidence>
<dbReference type="SUPFAM" id="SSF103515">
    <property type="entry name" value="Autotransporter"/>
    <property type="match status" value="1"/>
</dbReference>
<evidence type="ECO:0000256" key="1">
    <source>
        <dbReference type="SAM" id="MobiDB-lite"/>
    </source>
</evidence>
<dbReference type="InterPro" id="IPR011050">
    <property type="entry name" value="Pectin_lyase_fold/virulence"/>
</dbReference>
<gene>
    <name evidence="4" type="ORF">ABID39_001225</name>
</gene>
<dbReference type="NCBIfam" id="TIGR01414">
    <property type="entry name" value="autotrans_barl"/>
    <property type="match status" value="1"/>
</dbReference>
<organism evidence="4 5">
    <name type="scientific">Bartonella japonica</name>
    <dbReference type="NCBI Taxonomy" id="357761"/>
    <lineage>
        <taxon>Bacteria</taxon>
        <taxon>Pseudomonadati</taxon>
        <taxon>Pseudomonadota</taxon>
        <taxon>Alphaproteobacteria</taxon>
        <taxon>Hyphomicrobiales</taxon>
        <taxon>Bartonellaceae</taxon>
        <taxon>Bartonella</taxon>
    </lineage>
</organism>
<protein>
    <submittedName>
        <fullName evidence="4">Outer membrane autotransporter protein</fullName>
    </submittedName>
</protein>
<dbReference type="Pfam" id="PF03797">
    <property type="entry name" value="Autotransporter"/>
    <property type="match status" value="1"/>
</dbReference>
<comment type="caution">
    <text evidence="4">The sequence shown here is derived from an EMBL/GenBank/DDBJ whole genome shotgun (WGS) entry which is preliminary data.</text>
</comment>
<dbReference type="InterPro" id="IPR036709">
    <property type="entry name" value="Autotransporte_beta_dom_sf"/>
</dbReference>
<dbReference type="SUPFAM" id="SSF51126">
    <property type="entry name" value="Pectin lyase-like"/>
    <property type="match status" value="1"/>
</dbReference>
<keyword evidence="5" id="KW-1185">Reference proteome</keyword>
<dbReference type="Gene3D" id="2.40.128.130">
    <property type="entry name" value="Autotransporter beta-domain"/>
    <property type="match status" value="1"/>
</dbReference>
<keyword evidence="2" id="KW-0732">Signal</keyword>
<evidence type="ECO:0000313" key="4">
    <source>
        <dbReference type="EMBL" id="MET3560524.1"/>
    </source>
</evidence>
<feature type="chain" id="PRO_5047340140" evidence="2">
    <location>
        <begin position="23"/>
        <end position="874"/>
    </location>
</feature>
<dbReference type="Proteomes" id="UP001549112">
    <property type="component" value="Unassembled WGS sequence"/>
</dbReference>
<evidence type="ECO:0000313" key="5">
    <source>
        <dbReference type="Proteomes" id="UP001549112"/>
    </source>
</evidence>
<feature type="region of interest" description="Disordered" evidence="1">
    <location>
        <begin position="507"/>
        <end position="534"/>
    </location>
</feature>
<sequence>MIKVLKRHAYLCVLTTSVFPFAFNIAADAQDLKASCGSLFKSYSCNNFEKVKGSFASKDISTSYEDNFDKKLVGAVVTEKSREIVIKPEKGLDSKNWGTLQLKGVGSVASEVVTARKVITILDSISVTGNGVNTGKSKEISGRNNGINRSVFGVQQGSFLFVKDGKVDVANVHALVGESAPAVFPYNGYSLKLQELSKGIIYNTNIVIKGHGTHGLHFQGGLSDYEYVVGELLSELGEFQFKKSTLRAFDGTAVYVDDSRRVPYITVSDGSRVSADLLLEVKNNSYAVIEANNSFLVGGARIDSNSYAELELSNKAQWTVTPRKNNNLWNGKSTDSSISFMRLVDSSVFFKKPQDSRYQVLRIGRLNDSYSDHAYVAHGDARLHVNASFSTDNQVIQADKVLIYGDVYGTTKVYVVSIPKKLTNKVKKSKGRQGRARGVSIIQVYGKATENSFKSPVPYITLKGSPYRYSLRAYGPGQAKNGRKDQVNGTEDFWDFRLEPDYIERVTSSRSSQNQVQRVSSRRRTSRSAEGHVHHNSIMLDSASSLSQHEEVIMAVVPQVPTYLLLPNAFFHAGLMDVRNQNKQLEALRVTDTGMPEIYENPALFLRGYGGNYRYGSDLSTLEYGYGGNLDYNGVEAGLLLKTIEDSNIAMSFGVMGSYGKLSLQPRDVEQSQKSAFDKWTAAAYGTVQHDEGFYVDSLFSYGSFKGDVLTLARGKTATLKGKSLSASLTSGKSIMTGHKGLVFDPQVQVMYQNLRFDKTSDVDGFDIDMGRLDKWIMRSGVRLTKTLDTSQEGRVVSFTGKMHFARGFGGSQSVHFEDAFQLGAFGSFLETGLGFNAQLSSKFAFHGDVTYQHQFGKAGFSGMSFSSSLRYRF</sequence>
<dbReference type="RefSeq" id="WP_354186973.1">
    <property type="nucleotide sequence ID" value="NZ_JBEPLT010000012.1"/>
</dbReference>
<accession>A0ABV2FPP6</accession>
<feature type="signal peptide" evidence="2">
    <location>
        <begin position="1"/>
        <end position="22"/>
    </location>
</feature>
<proteinExistence type="predicted"/>
<dbReference type="EMBL" id="JBEPLT010000012">
    <property type="protein sequence ID" value="MET3560524.1"/>
    <property type="molecule type" value="Genomic_DNA"/>
</dbReference>
<dbReference type="SMART" id="SM00869">
    <property type="entry name" value="Autotransporter"/>
    <property type="match status" value="1"/>
</dbReference>
<name>A0ABV2FPP6_9HYPH</name>
<feature type="domain" description="Autotransporter" evidence="3">
    <location>
        <begin position="597"/>
        <end position="874"/>
    </location>
</feature>
<feature type="compositionally biased region" description="Low complexity" evidence="1">
    <location>
        <begin position="507"/>
        <end position="519"/>
    </location>
</feature>
<dbReference type="PROSITE" id="PS51208">
    <property type="entry name" value="AUTOTRANSPORTER"/>
    <property type="match status" value="1"/>
</dbReference>
<evidence type="ECO:0000256" key="2">
    <source>
        <dbReference type="SAM" id="SignalP"/>
    </source>
</evidence>
<reference evidence="4 5" key="1">
    <citation type="submission" date="2024-06" db="EMBL/GenBank/DDBJ databases">
        <title>Genomic Encyclopedia of Type Strains, Phase IV (KMG-IV): sequencing the most valuable type-strain genomes for metagenomic binning, comparative biology and taxonomic classification.</title>
        <authorList>
            <person name="Goeker M."/>
        </authorList>
    </citation>
    <scope>NUCLEOTIDE SEQUENCE [LARGE SCALE GENOMIC DNA]</scope>
    <source>
        <strain evidence="4 5">DSM 23650</strain>
    </source>
</reference>
<dbReference type="InterPro" id="IPR005546">
    <property type="entry name" value="Autotransporte_beta"/>
</dbReference>
<dbReference type="InterPro" id="IPR006315">
    <property type="entry name" value="OM_autotransptr_brl_dom"/>
</dbReference>